<dbReference type="EMBL" id="JACIDC010000005">
    <property type="protein sequence ID" value="MBB4040003.1"/>
    <property type="molecule type" value="Genomic_DNA"/>
</dbReference>
<keyword evidence="3" id="KW-1185">Reference proteome</keyword>
<dbReference type="RefSeq" id="WP_027315382.1">
    <property type="nucleotide sequence ID" value="NZ_JACIDC010000005.1"/>
</dbReference>
<feature type="chain" id="PRO_5031177292" evidence="1">
    <location>
        <begin position="25"/>
        <end position="173"/>
    </location>
</feature>
<comment type="caution">
    <text evidence="2">The sequence shown here is derived from an EMBL/GenBank/DDBJ whole genome shotgun (WGS) entry which is preliminary data.</text>
</comment>
<proteinExistence type="predicted"/>
<organism evidence="2 3">
    <name type="scientific">Microvirga flocculans</name>
    <dbReference type="NCBI Taxonomy" id="217168"/>
    <lineage>
        <taxon>Bacteria</taxon>
        <taxon>Pseudomonadati</taxon>
        <taxon>Pseudomonadota</taxon>
        <taxon>Alphaproteobacteria</taxon>
        <taxon>Hyphomicrobiales</taxon>
        <taxon>Methylobacteriaceae</taxon>
        <taxon>Microvirga</taxon>
    </lineage>
</organism>
<protein>
    <submittedName>
        <fullName evidence="2">Uncharacterized protein</fullName>
    </submittedName>
</protein>
<accession>A0A7W6N7D8</accession>
<feature type="signal peptide" evidence="1">
    <location>
        <begin position="1"/>
        <end position="24"/>
    </location>
</feature>
<dbReference type="AlphaFoldDB" id="A0A7W6N7D8"/>
<sequence length="173" mass="18701">MTMKPAAFLILGMAGFIASPSAGAAELMKGRCHMDYCSWFSIESRDLVGSNARGALFKVELKGWTSHHPRGDYGKRSPRTGGETSTGYVFCSKKTPTAIWDEDAGHWSAATLNLASPSGAEENAVIQYFAVCHGIQSGQDAQSSFESLAARFGYGKIATDLKELKRPEEILTE</sequence>
<evidence type="ECO:0000256" key="1">
    <source>
        <dbReference type="SAM" id="SignalP"/>
    </source>
</evidence>
<keyword evidence="1" id="KW-0732">Signal</keyword>
<evidence type="ECO:0000313" key="3">
    <source>
        <dbReference type="Proteomes" id="UP000519439"/>
    </source>
</evidence>
<name>A0A7W6N7D8_9HYPH</name>
<gene>
    <name evidence="2" type="ORF">GGR34_001654</name>
</gene>
<reference evidence="2 3" key="1">
    <citation type="submission" date="2020-08" db="EMBL/GenBank/DDBJ databases">
        <title>Genomic Encyclopedia of Type Strains, Phase IV (KMG-IV): sequencing the most valuable type-strain genomes for metagenomic binning, comparative biology and taxonomic classification.</title>
        <authorList>
            <person name="Goeker M."/>
        </authorList>
    </citation>
    <scope>NUCLEOTIDE SEQUENCE [LARGE SCALE GENOMIC DNA]</scope>
    <source>
        <strain evidence="2 3">DSM 15743</strain>
    </source>
</reference>
<evidence type="ECO:0000313" key="2">
    <source>
        <dbReference type="EMBL" id="MBB4040003.1"/>
    </source>
</evidence>
<dbReference type="Proteomes" id="UP000519439">
    <property type="component" value="Unassembled WGS sequence"/>
</dbReference>